<organism evidence="13 14">
    <name type="scientific">Cyclotella atomus</name>
    <dbReference type="NCBI Taxonomy" id="382360"/>
    <lineage>
        <taxon>Eukaryota</taxon>
        <taxon>Sar</taxon>
        <taxon>Stramenopiles</taxon>
        <taxon>Ochrophyta</taxon>
        <taxon>Bacillariophyta</taxon>
        <taxon>Coscinodiscophyceae</taxon>
        <taxon>Thalassiosirophycidae</taxon>
        <taxon>Stephanodiscales</taxon>
        <taxon>Stephanodiscaceae</taxon>
        <taxon>Cyclotella</taxon>
    </lineage>
</organism>
<dbReference type="SMART" id="SM00129">
    <property type="entry name" value="KISc"/>
    <property type="match status" value="1"/>
</dbReference>
<dbReference type="Proteomes" id="UP001530400">
    <property type="component" value="Unassembled WGS sequence"/>
</dbReference>
<sequence>MQRKQKGSETIKVVFRVRPLNSKEKQDGREICTIAHENQGLIEIRNPSPEGGGGEVSKTFAFDAVFSESSSQRQIYGVSAAPVVQSVLEGYNGTVFCYGQTGAGKVSLKFVVSLFFLCSYVPYKFQTHTMEGVNEPSELRGIIPNTFEHIFDHIALNGSKDKYLVRASYFEIYNEEIRDLLSSKPQISLELKESPDSGVYVKDLTSTVVKSVEEIDNVLQKGKKNRIVGATLMNAGSSRSHSVFSIVVECCSSDEQGEHIRVGKLNLVDLAGSERQSKTGATGERLKEATKINLSLSALGNVISALVDGKSQHIPYRDSKLTRILQDSLGGNTKTVMCANAGPADYNYDESLSTLRYANRAKNIKNKPVINEDPKDAMLREYQEQIARLKERLAQMPTSSSPPAASDRLGEQEKEAIIDELRSKANQENEAIRAKTNAELQKLKSANHQSAEEREKLAKKLAEEKQARIDTENQKIQLRQQLKEMEAKLVVGGEFADAAKKQEAELRRANQELALKAEQELVLSRKIAEKEDEKLYLEEKYSSLADEVQSKTKKLKKLWVKYQQAKTEIQDLEREFLVDKNETVDTIRDLTKQLKLKEFIISSFVPPKYALLYDAVENGGRAIYDEAREAWTISGIKTDNGCLKCRRRGMNQMSEFVELDLEMPVKSTPDVEDPNTMQKISSILAMDLNDHMEEIPCKYNRQDKMFRVDHKKPKSKHRKDGKNSKKSCRPTTAF</sequence>
<evidence type="ECO:0000313" key="13">
    <source>
        <dbReference type="EMBL" id="KAL3790772.1"/>
    </source>
</evidence>
<dbReference type="PRINTS" id="PR00380">
    <property type="entry name" value="KINESINHEAVY"/>
</dbReference>
<comment type="caution">
    <text evidence="8">Lacks conserved residue(s) required for the propagation of feature annotation.</text>
</comment>
<evidence type="ECO:0000313" key="14">
    <source>
        <dbReference type="Proteomes" id="UP001530400"/>
    </source>
</evidence>
<evidence type="ECO:0000256" key="11">
    <source>
        <dbReference type="SAM" id="MobiDB-lite"/>
    </source>
</evidence>
<dbReference type="InterPro" id="IPR047149">
    <property type="entry name" value="KIF11-like"/>
</dbReference>
<keyword evidence="7" id="KW-0206">Cytoskeleton</keyword>
<evidence type="ECO:0000256" key="5">
    <source>
        <dbReference type="ARBA" id="ARBA00022840"/>
    </source>
</evidence>
<keyword evidence="3 9" id="KW-0493">Microtubule</keyword>
<dbReference type="GO" id="GO:0005524">
    <property type="term" value="F:ATP binding"/>
    <property type="evidence" value="ECO:0007669"/>
    <property type="project" value="UniProtKB-KW"/>
</dbReference>
<evidence type="ECO:0000256" key="4">
    <source>
        <dbReference type="ARBA" id="ARBA00022741"/>
    </source>
</evidence>
<evidence type="ECO:0000256" key="8">
    <source>
        <dbReference type="PROSITE-ProRule" id="PRU00283"/>
    </source>
</evidence>
<feature type="coiled-coil region" evidence="10">
    <location>
        <begin position="379"/>
        <end position="582"/>
    </location>
</feature>
<comment type="subcellular location">
    <subcellularLocation>
        <location evidence="1">Cytoplasm</location>
        <location evidence="1">Cytoskeleton</location>
    </subcellularLocation>
</comment>
<dbReference type="FunFam" id="3.40.850.10:FF:000082">
    <property type="entry name" value="OSM3-like kinesin"/>
    <property type="match status" value="1"/>
</dbReference>
<dbReference type="GO" id="GO:0005874">
    <property type="term" value="C:microtubule"/>
    <property type="evidence" value="ECO:0007669"/>
    <property type="project" value="UniProtKB-KW"/>
</dbReference>
<reference evidence="13 14" key="1">
    <citation type="submission" date="2024-10" db="EMBL/GenBank/DDBJ databases">
        <title>Updated reference genomes for cyclostephanoid diatoms.</title>
        <authorList>
            <person name="Roberts W.R."/>
            <person name="Alverson A.J."/>
        </authorList>
    </citation>
    <scope>NUCLEOTIDE SEQUENCE [LARGE SCALE GENOMIC DNA]</scope>
    <source>
        <strain evidence="13 14">AJA010-31</strain>
    </source>
</reference>
<evidence type="ECO:0000256" key="6">
    <source>
        <dbReference type="ARBA" id="ARBA00023175"/>
    </source>
</evidence>
<keyword evidence="6 9" id="KW-0505">Motor protein</keyword>
<keyword evidence="10" id="KW-0175">Coiled coil</keyword>
<dbReference type="PROSITE" id="PS50067">
    <property type="entry name" value="KINESIN_MOTOR_2"/>
    <property type="match status" value="1"/>
</dbReference>
<dbReference type="PANTHER" id="PTHR47970:SF34">
    <property type="entry name" value="KINESIN-LIKE PROTEIN KIF3C"/>
    <property type="match status" value="1"/>
</dbReference>
<keyword evidence="5 9" id="KW-0067">ATP-binding</keyword>
<comment type="similarity">
    <text evidence="8 9">Belongs to the TRAFAC class myosin-kinesin ATPase superfamily. Kinesin family.</text>
</comment>
<evidence type="ECO:0000256" key="2">
    <source>
        <dbReference type="ARBA" id="ARBA00022490"/>
    </source>
</evidence>
<gene>
    <name evidence="13" type="ORF">ACHAWO_007689</name>
</gene>
<name>A0ABD3PSE3_9STRA</name>
<evidence type="ECO:0000256" key="3">
    <source>
        <dbReference type="ARBA" id="ARBA00022701"/>
    </source>
</evidence>
<dbReference type="SUPFAM" id="SSF52540">
    <property type="entry name" value="P-loop containing nucleoside triphosphate hydrolases"/>
    <property type="match status" value="1"/>
</dbReference>
<dbReference type="InterPro" id="IPR036961">
    <property type="entry name" value="Kinesin_motor_dom_sf"/>
</dbReference>
<evidence type="ECO:0000256" key="9">
    <source>
        <dbReference type="RuleBase" id="RU000394"/>
    </source>
</evidence>
<dbReference type="PROSITE" id="PS00411">
    <property type="entry name" value="KINESIN_MOTOR_1"/>
    <property type="match status" value="1"/>
</dbReference>
<evidence type="ECO:0000256" key="10">
    <source>
        <dbReference type="SAM" id="Coils"/>
    </source>
</evidence>
<protein>
    <recommendedName>
        <fullName evidence="9">Kinesin-like protein</fullName>
    </recommendedName>
</protein>
<evidence type="ECO:0000256" key="1">
    <source>
        <dbReference type="ARBA" id="ARBA00004245"/>
    </source>
</evidence>
<dbReference type="AlphaFoldDB" id="A0ABD3PSE3"/>
<evidence type="ECO:0000256" key="7">
    <source>
        <dbReference type="ARBA" id="ARBA00023212"/>
    </source>
</evidence>
<evidence type="ECO:0000259" key="12">
    <source>
        <dbReference type="PROSITE" id="PS50067"/>
    </source>
</evidence>
<proteinExistence type="inferred from homology"/>
<dbReference type="InterPro" id="IPR019821">
    <property type="entry name" value="Kinesin_motor_CS"/>
</dbReference>
<keyword evidence="14" id="KW-1185">Reference proteome</keyword>
<dbReference type="Gene3D" id="3.40.850.10">
    <property type="entry name" value="Kinesin motor domain"/>
    <property type="match status" value="1"/>
</dbReference>
<feature type="compositionally biased region" description="Basic residues" evidence="11">
    <location>
        <begin position="709"/>
        <end position="728"/>
    </location>
</feature>
<dbReference type="Pfam" id="PF00225">
    <property type="entry name" value="Kinesin"/>
    <property type="match status" value="2"/>
</dbReference>
<dbReference type="InterPro" id="IPR001752">
    <property type="entry name" value="Kinesin_motor_dom"/>
</dbReference>
<keyword evidence="2" id="KW-0963">Cytoplasm</keyword>
<feature type="domain" description="Kinesin motor" evidence="12">
    <location>
        <begin position="10"/>
        <end position="364"/>
    </location>
</feature>
<accession>A0ABD3PSE3</accession>
<dbReference type="EMBL" id="JALLPJ020000486">
    <property type="protein sequence ID" value="KAL3790772.1"/>
    <property type="molecule type" value="Genomic_DNA"/>
</dbReference>
<dbReference type="InterPro" id="IPR027417">
    <property type="entry name" value="P-loop_NTPase"/>
</dbReference>
<keyword evidence="4 9" id="KW-0547">Nucleotide-binding</keyword>
<comment type="caution">
    <text evidence="13">The sequence shown here is derived from an EMBL/GenBank/DDBJ whole genome shotgun (WGS) entry which is preliminary data.</text>
</comment>
<dbReference type="PANTHER" id="PTHR47970">
    <property type="entry name" value="KINESIN-LIKE PROTEIN KIF11"/>
    <property type="match status" value="1"/>
</dbReference>
<feature type="region of interest" description="Disordered" evidence="11">
    <location>
        <begin position="709"/>
        <end position="734"/>
    </location>
</feature>